<feature type="non-terminal residue" evidence="3">
    <location>
        <position position="1"/>
    </location>
</feature>
<dbReference type="EMBL" id="JARWBG010000101">
    <property type="protein sequence ID" value="MDH2394043.1"/>
    <property type="molecule type" value="Genomic_DNA"/>
</dbReference>
<feature type="compositionally biased region" description="Gly residues" evidence="1">
    <location>
        <begin position="9"/>
        <end position="21"/>
    </location>
</feature>
<evidence type="ECO:0000313" key="4">
    <source>
        <dbReference type="Proteomes" id="UP001223144"/>
    </source>
</evidence>
<gene>
    <name evidence="3" type="ORF">QCN29_35950</name>
</gene>
<protein>
    <submittedName>
        <fullName evidence="3">RICIN domain-containing protein</fullName>
    </submittedName>
</protein>
<feature type="region of interest" description="Disordered" evidence="1">
    <location>
        <begin position="250"/>
        <end position="361"/>
    </location>
</feature>
<dbReference type="PROSITE" id="PS50231">
    <property type="entry name" value="RICIN_B_LECTIN"/>
    <property type="match status" value="1"/>
</dbReference>
<dbReference type="RefSeq" id="WP_279933452.1">
    <property type="nucleotide sequence ID" value="NZ_JARWBG010000101.1"/>
</dbReference>
<dbReference type="Gene3D" id="2.80.10.50">
    <property type="match status" value="1"/>
</dbReference>
<reference evidence="3 4" key="1">
    <citation type="submission" date="2023-04" db="EMBL/GenBank/DDBJ databases">
        <title>Streptomyces chengmaiensis sp. nov. isolated from the stem of mangrove plant in Hainan.</title>
        <authorList>
            <person name="Huang X."/>
            <person name="Zhou S."/>
            <person name="Chu X."/>
            <person name="Xie Y."/>
            <person name="Lin Y."/>
        </authorList>
    </citation>
    <scope>NUCLEOTIDE SEQUENCE [LARGE SCALE GENOMIC DNA]</scope>
    <source>
        <strain evidence="3 4">HNM0663</strain>
    </source>
</reference>
<organism evidence="3 4">
    <name type="scientific">Streptomyces chengmaiensis</name>
    <dbReference type="NCBI Taxonomy" id="3040919"/>
    <lineage>
        <taxon>Bacteria</taxon>
        <taxon>Bacillati</taxon>
        <taxon>Actinomycetota</taxon>
        <taxon>Actinomycetes</taxon>
        <taxon>Kitasatosporales</taxon>
        <taxon>Streptomycetaceae</taxon>
        <taxon>Streptomyces</taxon>
    </lineage>
</organism>
<evidence type="ECO:0000256" key="1">
    <source>
        <dbReference type="SAM" id="MobiDB-lite"/>
    </source>
</evidence>
<feature type="region of interest" description="Disordered" evidence="1">
    <location>
        <begin position="1"/>
        <end position="22"/>
    </location>
</feature>
<dbReference type="InterPro" id="IPR035992">
    <property type="entry name" value="Ricin_B-like_lectins"/>
</dbReference>
<name>A0ABT6HZ96_9ACTN</name>
<dbReference type="Proteomes" id="UP001223144">
    <property type="component" value="Unassembled WGS sequence"/>
</dbReference>
<dbReference type="InterPro" id="IPR000772">
    <property type="entry name" value="Ricin_B_lectin"/>
</dbReference>
<dbReference type="CDD" id="cd00161">
    <property type="entry name" value="beta-trefoil_Ricin-like"/>
    <property type="match status" value="1"/>
</dbReference>
<feature type="region of interest" description="Disordered" evidence="1">
    <location>
        <begin position="64"/>
        <end position="128"/>
    </location>
</feature>
<comment type="caution">
    <text evidence="3">The sequence shown here is derived from an EMBL/GenBank/DDBJ whole genome shotgun (WGS) entry which is preliminary data.</text>
</comment>
<evidence type="ECO:0000313" key="3">
    <source>
        <dbReference type="EMBL" id="MDH2394043.1"/>
    </source>
</evidence>
<dbReference type="Pfam" id="PF00652">
    <property type="entry name" value="Ricin_B_lectin"/>
    <property type="match status" value="1"/>
</dbReference>
<dbReference type="SUPFAM" id="SSF50370">
    <property type="entry name" value="Ricin B-like lectins"/>
    <property type="match status" value="1"/>
</dbReference>
<proteinExistence type="predicted"/>
<keyword evidence="4" id="KW-1185">Reference proteome</keyword>
<evidence type="ECO:0000259" key="2">
    <source>
        <dbReference type="Pfam" id="PF00652"/>
    </source>
</evidence>
<sequence length="361" mass="35559">ASSARIAAGGLGARRGLGARGGLRRPGSGGLLSGTGAGAVATGVLFAVVCAVVAGLLVRGGPDEDVDGGGGGQAGPAGPSGQVTGSATPAPGGQRQPRPSPSAPEPSQPSSGTSAAAHPRGPLQTRLRNAGTGLCLDVHGRTARSGVEAAMAHCTSTATQRWLYEDDGLLRSFAAPGLCLRSHELDGVARLGGCSGASADDAEDVRYDLTIQGLIVPRWNEALALVPASDDVGTNVVIRIRDGSVEQRWFADSPGYTPRLKPDSGADAPTAEEVSTAEDGAAAGGSRAPHPTPSSSSSSSSGVTAPPAAVPPAASPSSPASLRAGEGERSAGPALEEPRQELRRVSGAGRPAGPGRGPLAG</sequence>
<feature type="compositionally biased region" description="Pro residues" evidence="1">
    <location>
        <begin position="98"/>
        <end position="107"/>
    </location>
</feature>
<feature type="compositionally biased region" description="Low complexity" evidence="1">
    <location>
        <begin position="293"/>
        <end position="307"/>
    </location>
</feature>
<feature type="domain" description="Ricin B lectin" evidence="2">
    <location>
        <begin position="125"/>
        <end position="249"/>
    </location>
</feature>
<accession>A0ABT6HZ96</accession>
<feature type="compositionally biased region" description="Gly residues" evidence="1">
    <location>
        <begin position="350"/>
        <end position="361"/>
    </location>
</feature>